<feature type="signal peptide" evidence="7">
    <location>
        <begin position="1"/>
        <end position="17"/>
    </location>
</feature>
<dbReference type="PRINTS" id="PR01958">
    <property type="entry name" value="S17BPHPHTASE"/>
</dbReference>
<sequence length="359" mass="38104">MAYRVVLTLGLSAAASALVLPPRAPPRGAATRPLHASMSAPEMGQTALALLRSLDAPQPTAEVLLALFAACTEVSSSIATASCDSFACFNNFGNMHEQVAIDLLAEQVLFDRLRETGRVCVASSVSDKVMQPLSAEGELSISLYPIDASSVMETNFAVGTIFGVWGSPHLVNVTGRQLVAAGTCSYGPRTVLNVALAGCSSVYELVLVDGEWLVSNCFSSMGEGKLFAPGNLRVLPENPGYASLVQYWQDNRYQLRYTGGLVCDVTQLLVKGYGIFVSPSSPDRRPSLRTLYEALPMAFLIEKAGGASSDGRSSLLEIMVTSPDDRTQVALGSADEVARFEEMVGPLALSAEKPAMSHN</sequence>
<evidence type="ECO:0008006" key="12">
    <source>
        <dbReference type="Google" id="ProtNLM"/>
    </source>
</evidence>
<accession>A0AB34IUS8</accession>
<keyword evidence="2" id="KW-0479">Metal-binding</keyword>
<evidence type="ECO:0000256" key="2">
    <source>
        <dbReference type="ARBA" id="ARBA00022723"/>
    </source>
</evidence>
<feature type="chain" id="PRO_5044279127" description="Fructose-bisphosphatase" evidence="7">
    <location>
        <begin position="18"/>
        <end position="359"/>
    </location>
</feature>
<keyword evidence="3" id="KW-0378">Hydrolase</keyword>
<keyword evidence="7" id="KW-0732">Signal</keyword>
<gene>
    <name evidence="10" type="ORF">AB1Y20_008205</name>
</gene>
<dbReference type="GO" id="GO:0005986">
    <property type="term" value="P:sucrose biosynthetic process"/>
    <property type="evidence" value="ECO:0007669"/>
    <property type="project" value="TreeGrafter"/>
</dbReference>
<dbReference type="InterPro" id="IPR023079">
    <property type="entry name" value="SBPase"/>
</dbReference>
<feature type="domain" description="Fructose-1-6-bisphosphatase class I N-terminal" evidence="8">
    <location>
        <begin position="60"/>
        <end position="213"/>
    </location>
</feature>
<dbReference type="GO" id="GO:0042132">
    <property type="term" value="F:fructose 1,6-bisphosphate 1-phosphatase activity"/>
    <property type="evidence" value="ECO:0007669"/>
    <property type="project" value="TreeGrafter"/>
</dbReference>
<comment type="similarity">
    <text evidence="1">Belongs to the FBPase class 1 family.</text>
</comment>
<dbReference type="Proteomes" id="UP001515480">
    <property type="component" value="Unassembled WGS sequence"/>
</dbReference>
<comment type="caution">
    <text evidence="10">The sequence shown here is derived from an EMBL/GenBank/DDBJ whole genome shotgun (WGS) entry which is preliminary data.</text>
</comment>
<evidence type="ECO:0000259" key="8">
    <source>
        <dbReference type="Pfam" id="PF00316"/>
    </source>
</evidence>
<dbReference type="EMBL" id="JBGBPQ010000018">
    <property type="protein sequence ID" value="KAL1507359.1"/>
    <property type="molecule type" value="Genomic_DNA"/>
</dbReference>
<dbReference type="GO" id="GO:0006094">
    <property type="term" value="P:gluconeogenesis"/>
    <property type="evidence" value="ECO:0007669"/>
    <property type="project" value="TreeGrafter"/>
</dbReference>
<dbReference type="Pfam" id="PF18913">
    <property type="entry name" value="FBPase_C"/>
    <property type="match status" value="1"/>
</dbReference>
<dbReference type="PANTHER" id="PTHR11556:SF35">
    <property type="entry name" value="SEDOHEPTULOSE-1,7-BISPHOSPHATASE, CHLOROPLASTIC"/>
    <property type="match status" value="1"/>
</dbReference>
<dbReference type="GO" id="GO:0046872">
    <property type="term" value="F:metal ion binding"/>
    <property type="evidence" value="ECO:0007669"/>
    <property type="project" value="UniProtKB-KW"/>
</dbReference>
<proteinExistence type="inferred from homology"/>
<dbReference type="InterPro" id="IPR000146">
    <property type="entry name" value="FBPase_class-1"/>
</dbReference>
<reference evidence="10 11" key="1">
    <citation type="journal article" date="2024" name="Science">
        <title>Giant polyketide synthase enzymes in the biosynthesis of giant marine polyether toxins.</title>
        <authorList>
            <person name="Fallon T.R."/>
            <person name="Shende V.V."/>
            <person name="Wierzbicki I.H."/>
            <person name="Pendleton A.L."/>
            <person name="Watervoot N.F."/>
            <person name="Auber R.P."/>
            <person name="Gonzalez D.J."/>
            <person name="Wisecaver J.H."/>
            <person name="Moore B.S."/>
        </authorList>
    </citation>
    <scope>NUCLEOTIDE SEQUENCE [LARGE SCALE GENOMIC DNA]</scope>
    <source>
        <strain evidence="10 11">12B1</strain>
    </source>
</reference>
<dbReference type="GO" id="GO:0005737">
    <property type="term" value="C:cytoplasm"/>
    <property type="evidence" value="ECO:0007669"/>
    <property type="project" value="TreeGrafter"/>
</dbReference>
<keyword evidence="4" id="KW-0460">Magnesium</keyword>
<feature type="domain" description="Fructose-1-6-bisphosphatase class 1 C-terminal" evidence="9">
    <location>
        <begin position="223"/>
        <end position="344"/>
    </location>
</feature>
<evidence type="ECO:0000256" key="1">
    <source>
        <dbReference type="ARBA" id="ARBA00010941"/>
    </source>
</evidence>
<name>A0AB34IUS8_PRYPA</name>
<dbReference type="AlphaFoldDB" id="A0AB34IUS8"/>
<dbReference type="InterPro" id="IPR033391">
    <property type="entry name" value="FBPase_N"/>
</dbReference>
<dbReference type="PANTHER" id="PTHR11556">
    <property type="entry name" value="FRUCTOSE-1,6-BISPHOSPHATASE-RELATED"/>
    <property type="match status" value="1"/>
</dbReference>
<evidence type="ECO:0000256" key="6">
    <source>
        <dbReference type="ARBA" id="ARBA00024331"/>
    </source>
</evidence>
<dbReference type="GO" id="GO:0006000">
    <property type="term" value="P:fructose metabolic process"/>
    <property type="evidence" value="ECO:0007669"/>
    <property type="project" value="TreeGrafter"/>
</dbReference>
<dbReference type="InterPro" id="IPR044015">
    <property type="entry name" value="FBPase_C_dom"/>
</dbReference>
<evidence type="ECO:0000256" key="3">
    <source>
        <dbReference type="ARBA" id="ARBA00022801"/>
    </source>
</evidence>
<dbReference type="SUPFAM" id="SSF56655">
    <property type="entry name" value="Carbohydrate phosphatase"/>
    <property type="match status" value="1"/>
</dbReference>
<dbReference type="Pfam" id="PF00316">
    <property type="entry name" value="FBPase"/>
    <property type="match status" value="1"/>
</dbReference>
<protein>
    <recommendedName>
        <fullName evidence="12">Fructose-bisphosphatase</fullName>
    </recommendedName>
</protein>
<evidence type="ECO:0000256" key="7">
    <source>
        <dbReference type="SAM" id="SignalP"/>
    </source>
</evidence>
<evidence type="ECO:0000256" key="5">
    <source>
        <dbReference type="ARBA" id="ARBA00023277"/>
    </source>
</evidence>
<dbReference type="GO" id="GO:0006002">
    <property type="term" value="P:fructose 6-phosphate metabolic process"/>
    <property type="evidence" value="ECO:0007669"/>
    <property type="project" value="TreeGrafter"/>
</dbReference>
<keyword evidence="5" id="KW-0119">Carbohydrate metabolism</keyword>
<dbReference type="Gene3D" id="3.40.190.80">
    <property type="match status" value="1"/>
</dbReference>
<evidence type="ECO:0000256" key="4">
    <source>
        <dbReference type="ARBA" id="ARBA00022842"/>
    </source>
</evidence>
<dbReference type="PIRSF" id="PIRSF000904">
    <property type="entry name" value="FBPtase_SBPase"/>
    <property type="match status" value="1"/>
</dbReference>
<evidence type="ECO:0000313" key="10">
    <source>
        <dbReference type="EMBL" id="KAL1507359.1"/>
    </source>
</evidence>
<dbReference type="Gene3D" id="3.30.540.10">
    <property type="entry name" value="Fructose-1,6-Bisphosphatase, subunit A, domain 1"/>
    <property type="match status" value="1"/>
</dbReference>
<evidence type="ECO:0000259" key="9">
    <source>
        <dbReference type="Pfam" id="PF18913"/>
    </source>
</evidence>
<dbReference type="GO" id="GO:0030388">
    <property type="term" value="P:fructose 1,6-bisphosphate metabolic process"/>
    <property type="evidence" value="ECO:0007669"/>
    <property type="project" value="TreeGrafter"/>
</dbReference>
<organism evidence="10 11">
    <name type="scientific">Prymnesium parvum</name>
    <name type="common">Toxic golden alga</name>
    <dbReference type="NCBI Taxonomy" id="97485"/>
    <lineage>
        <taxon>Eukaryota</taxon>
        <taxon>Haptista</taxon>
        <taxon>Haptophyta</taxon>
        <taxon>Prymnesiophyceae</taxon>
        <taxon>Prymnesiales</taxon>
        <taxon>Prymnesiaceae</taxon>
        <taxon>Prymnesium</taxon>
    </lineage>
</organism>
<keyword evidence="11" id="KW-1185">Reference proteome</keyword>
<comment type="pathway">
    <text evidence="6">Carbohydrate biosynthesis.</text>
</comment>
<evidence type="ECO:0000313" key="11">
    <source>
        <dbReference type="Proteomes" id="UP001515480"/>
    </source>
</evidence>